<keyword evidence="1 5" id="KW-0489">Methyltransferase</keyword>
<dbReference type="InterPro" id="IPR029028">
    <property type="entry name" value="Alpha/beta_knot_MTases"/>
</dbReference>
<gene>
    <name evidence="5" type="primary">rlmH</name>
    <name evidence="6" type="ORF">A3J66_02245</name>
</gene>
<dbReference type="Gene3D" id="3.40.1280.10">
    <property type="match status" value="1"/>
</dbReference>
<dbReference type="PIRSF" id="PIRSF004505">
    <property type="entry name" value="MT_bac"/>
    <property type="match status" value="1"/>
</dbReference>
<evidence type="ECO:0000313" key="7">
    <source>
        <dbReference type="Proteomes" id="UP000176282"/>
    </source>
</evidence>
<name>A0A1F6M1C3_9BACT</name>
<feature type="binding site" evidence="5">
    <location>
        <begin position="126"/>
        <end position="131"/>
    </location>
    <ligand>
        <name>S-adenosyl-L-methionine</name>
        <dbReference type="ChEBI" id="CHEBI:59789"/>
    </ligand>
</feature>
<dbReference type="GO" id="GO:0005737">
    <property type="term" value="C:cytoplasm"/>
    <property type="evidence" value="ECO:0007669"/>
    <property type="project" value="UniProtKB-SubCell"/>
</dbReference>
<proteinExistence type="inferred from homology"/>
<accession>A0A1F6M1C3</accession>
<comment type="similarity">
    <text evidence="4 5">Belongs to the RNA methyltransferase RlmH family.</text>
</comment>
<organism evidence="6 7">
    <name type="scientific">Candidatus Magasanikbacteria bacterium RIFCSPHIGHO2_02_FULL_47_14</name>
    <dbReference type="NCBI Taxonomy" id="1798680"/>
    <lineage>
        <taxon>Bacteria</taxon>
        <taxon>Candidatus Magasanikiibacteriota</taxon>
    </lineage>
</organism>
<dbReference type="CDD" id="cd18081">
    <property type="entry name" value="RlmH-like"/>
    <property type="match status" value="1"/>
</dbReference>
<comment type="function">
    <text evidence="5">Specifically methylates the pseudouridine at position 1915 (m3Psi1915) in 23S rRNA.</text>
</comment>
<protein>
    <recommendedName>
        <fullName evidence="5">Ribosomal RNA large subunit methyltransferase H</fullName>
        <ecNumber evidence="5">2.1.1.177</ecNumber>
    </recommendedName>
    <alternativeName>
        <fullName evidence="5">23S rRNA (pseudouridine1915-N3)-methyltransferase</fullName>
    </alternativeName>
    <alternativeName>
        <fullName evidence="5">23S rRNA m3Psi1915 methyltransferase</fullName>
    </alternativeName>
    <alternativeName>
        <fullName evidence="5">rRNA (pseudouridine-N3-)-methyltransferase RlmH</fullName>
    </alternativeName>
</protein>
<evidence type="ECO:0000256" key="2">
    <source>
        <dbReference type="ARBA" id="ARBA00022679"/>
    </source>
</evidence>
<dbReference type="InterPro" id="IPR003742">
    <property type="entry name" value="RlmH-like"/>
</dbReference>
<dbReference type="EMBL" id="MFQB01000048">
    <property type="protein sequence ID" value="OGH65430.1"/>
    <property type="molecule type" value="Genomic_DNA"/>
</dbReference>
<keyword evidence="5" id="KW-0698">rRNA processing</keyword>
<reference evidence="6 7" key="1">
    <citation type="journal article" date="2016" name="Nat. Commun.">
        <title>Thousands of microbial genomes shed light on interconnected biogeochemical processes in an aquifer system.</title>
        <authorList>
            <person name="Anantharaman K."/>
            <person name="Brown C.T."/>
            <person name="Hug L.A."/>
            <person name="Sharon I."/>
            <person name="Castelle C.J."/>
            <person name="Probst A.J."/>
            <person name="Thomas B.C."/>
            <person name="Singh A."/>
            <person name="Wilkins M.J."/>
            <person name="Karaoz U."/>
            <person name="Brodie E.L."/>
            <person name="Williams K.H."/>
            <person name="Hubbard S.S."/>
            <person name="Banfield J.F."/>
        </authorList>
    </citation>
    <scope>NUCLEOTIDE SEQUENCE [LARGE SCALE GENOMIC DNA]</scope>
</reference>
<dbReference type="AlphaFoldDB" id="A0A1F6M1C3"/>
<comment type="subunit">
    <text evidence="5">Homodimer.</text>
</comment>
<evidence type="ECO:0000256" key="1">
    <source>
        <dbReference type="ARBA" id="ARBA00022603"/>
    </source>
</evidence>
<feature type="binding site" evidence="5">
    <location>
        <position position="76"/>
    </location>
    <ligand>
        <name>S-adenosyl-L-methionine</name>
        <dbReference type="ChEBI" id="CHEBI:59789"/>
    </ligand>
</feature>
<dbReference type="InterPro" id="IPR029026">
    <property type="entry name" value="tRNA_m1G_MTases_N"/>
</dbReference>
<dbReference type="EC" id="2.1.1.177" evidence="5"/>
<dbReference type="SUPFAM" id="SSF75217">
    <property type="entry name" value="alpha/beta knot"/>
    <property type="match status" value="1"/>
</dbReference>
<dbReference type="HAMAP" id="MF_00658">
    <property type="entry name" value="23SrRNA_methyltr_H"/>
    <property type="match status" value="1"/>
</dbReference>
<comment type="catalytic activity">
    <reaction evidence="5">
        <text>pseudouridine(1915) in 23S rRNA + S-adenosyl-L-methionine = N(3)-methylpseudouridine(1915) in 23S rRNA + S-adenosyl-L-homocysteine + H(+)</text>
        <dbReference type="Rhea" id="RHEA:42752"/>
        <dbReference type="Rhea" id="RHEA-COMP:10221"/>
        <dbReference type="Rhea" id="RHEA-COMP:10222"/>
        <dbReference type="ChEBI" id="CHEBI:15378"/>
        <dbReference type="ChEBI" id="CHEBI:57856"/>
        <dbReference type="ChEBI" id="CHEBI:59789"/>
        <dbReference type="ChEBI" id="CHEBI:65314"/>
        <dbReference type="ChEBI" id="CHEBI:74486"/>
        <dbReference type="EC" id="2.1.1.177"/>
    </reaction>
</comment>
<evidence type="ECO:0000256" key="3">
    <source>
        <dbReference type="ARBA" id="ARBA00022691"/>
    </source>
</evidence>
<dbReference type="Proteomes" id="UP000176282">
    <property type="component" value="Unassembled WGS sequence"/>
</dbReference>
<dbReference type="Pfam" id="PF02590">
    <property type="entry name" value="SPOUT_MTase"/>
    <property type="match status" value="1"/>
</dbReference>
<evidence type="ECO:0000256" key="5">
    <source>
        <dbReference type="HAMAP-Rule" id="MF_00658"/>
    </source>
</evidence>
<feature type="binding site" evidence="5">
    <location>
        <position position="107"/>
    </location>
    <ligand>
        <name>S-adenosyl-L-methionine</name>
        <dbReference type="ChEBI" id="CHEBI:59789"/>
    </ligand>
</feature>
<comment type="subcellular location">
    <subcellularLocation>
        <location evidence="5">Cytoplasm</location>
    </subcellularLocation>
</comment>
<comment type="caution">
    <text evidence="6">The sequence shown here is derived from an EMBL/GenBank/DDBJ whole genome shotgun (WGS) entry which is preliminary data.</text>
</comment>
<keyword evidence="5" id="KW-0963">Cytoplasm</keyword>
<dbReference type="PANTHER" id="PTHR33603:SF1">
    <property type="entry name" value="RIBOSOMAL RNA LARGE SUBUNIT METHYLTRANSFERASE H"/>
    <property type="match status" value="1"/>
</dbReference>
<keyword evidence="3 5" id="KW-0949">S-adenosyl-L-methionine</keyword>
<keyword evidence="2 5" id="KW-0808">Transferase</keyword>
<evidence type="ECO:0000256" key="4">
    <source>
        <dbReference type="ARBA" id="ARBA00038303"/>
    </source>
</evidence>
<dbReference type="PANTHER" id="PTHR33603">
    <property type="entry name" value="METHYLTRANSFERASE"/>
    <property type="match status" value="1"/>
</dbReference>
<evidence type="ECO:0000313" key="6">
    <source>
        <dbReference type="EMBL" id="OGH65430.1"/>
    </source>
</evidence>
<dbReference type="GO" id="GO:0070038">
    <property type="term" value="F:rRNA (pseudouridine-N3-)-methyltransferase activity"/>
    <property type="evidence" value="ECO:0007669"/>
    <property type="project" value="UniProtKB-UniRule"/>
</dbReference>
<sequence>MHIKIIVLGKLKESYWQAACDEYLKRLTPYAKIEIIELKEEPFREKDTRAETQKKEAERVLPYIAEGKKKGVVIGLHEGGKEHTSVQLAKFLEEKTGGGAHVMFVIGGPLGFHPNILKQFDTQLSLSSLTFPHQLARVILIEQLYRAVTIINGKQYHY</sequence>